<dbReference type="Gene3D" id="3.40.33.10">
    <property type="entry name" value="CAP"/>
    <property type="match status" value="1"/>
</dbReference>
<feature type="signal peptide" evidence="1">
    <location>
        <begin position="1"/>
        <end position="31"/>
    </location>
</feature>
<evidence type="ECO:0000256" key="1">
    <source>
        <dbReference type="SAM" id="SignalP"/>
    </source>
</evidence>
<dbReference type="InterPro" id="IPR001119">
    <property type="entry name" value="SLH_dom"/>
</dbReference>
<evidence type="ECO:0000313" key="4">
    <source>
        <dbReference type="Proteomes" id="UP000198538"/>
    </source>
</evidence>
<dbReference type="AlphaFoldDB" id="A0A1G5K9S8"/>
<sequence length="744" mass="83817">MMGTKMKISSLFTLSLAGLLLLLGGTQTAHAEQIDSLLPERSQQEIDQKWNEWMRVDQTLSMFTETPSTVFPYSAGLLNERYLEQGLNAANFYRFIAGMSGDLVLDPALNMQAQHGAVVVSTEGQLSHSPEQPADMPKDFFDKGYTSASSSNLHVTSNDKFNVLAGSIKGYMNDSHASNIDRVGHRRWILSPKLQRIGFGLAAHQEEEQTHYYSAMQVFDQSRTQVIPYNYSLFPNQGAFPIEAFGALQPWSVQLNNDVFAKPELEKVHVEMIRTSDQRKWTFNQQENTEFPFPFEYYNVDPSNKRWFEQAYFNVETSNFGDNSAIIFRPDDVQLLKNSDTFQVHITGLQKKDGSPAEISYTTRFFHVDGRQDPTLTKITPVKSDVTLRVGEAADIPLVTAILGDGTSYTPYSNLTYTTSSNKLVIRNGQITGTKAGKAELHIRFGGKETVVSVTIKKMPSYTDIQNHWAKNDILWAVQQNMVSGDNDTFRPNDQVSEAEFLSMLFNMYANSKYLRYMDKTDAPGANWSDRYYTYASRLNLPLEASIRNPKLRNHALNRTEVAIIVASLGGRNYVKDEDNIQYLLNMGYSSGKTSTTVEGYAGKELFTRAEAVVFLRNLKGKGFQPWGRPEQVTATGDNEKQGNLPDGTVQAEYTVDHTLTLRGTFKAYAGHTIPIDINGPAPEVLPIQTENITLDADGSFKLTVKVNEQNTKHLNLYLNVREDYSYFIRVEEGKMAINEYTEN</sequence>
<organism evidence="3 4">
    <name type="scientific">Paenibacillus polysaccharolyticus</name>
    <dbReference type="NCBI Taxonomy" id="582692"/>
    <lineage>
        <taxon>Bacteria</taxon>
        <taxon>Bacillati</taxon>
        <taxon>Bacillota</taxon>
        <taxon>Bacilli</taxon>
        <taxon>Bacillales</taxon>
        <taxon>Paenibacillaceae</taxon>
        <taxon>Paenibacillus</taxon>
    </lineage>
</organism>
<dbReference type="SUPFAM" id="SSF55797">
    <property type="entry name" value="PR-1-like"/>
    <property type="match status" value="1"/>
</dbReference>
<reference evidence="4" key="1">
    <citation type="submission" date="2016-10" db="EMBL/GenBank/DDBJ databases">
        <authorList>
            <person name="Varghese N."/>
            <person name="Submissions S."/>
        </authorList>
    </citation>
    <scope>NUCLEOTIDE SEQUENCE [LARGE SCALE GENOMIC DNA]</scope>
    <source>
        <strain evidence="4">BL9</strain>
    </source>
</reference>
<gene>
    <name evidence="3" type="ORF">SAMN05720606_11420</name>
</gene>
<dbReference type="CDD" id="cd05379">
    <property type="entry name" value="CAP_bacterial"/>
    <property type="match status" value="1"/>
</dbReference>
<dbReference type="EMBL" id="FMVM01000014">
    <property type="protein sequence ID" value="SCY97392.1"/>
    <property type="molecule type" value="Genomic_DNA"/>
</dbReference>
<name>A0A1G5K9S8_9BACL</name>
<keyword evidence="1" id="KW-0732">Signal</keyword>
<dbReference type="PROSITE" id="PS51272">
    <property type="entry name" value="SLH"/>
    <property type="match status" value="1"/>
</dbReference>
<evidence type="ECO:0000259" key="2">
    <source>
        <dbReference type="PROSITE" id="PS51272"/>
    </source>
</evidence>
<keyword evidence="4" id="KW-1185">Reference proteome</keyword>
<accession>A0A1G5K9S8</accession>
<evidence type="ECO:0000313" key="3">
    <source>
        <dbReference type="EMBL" id="SCY97392.1"/>
    </source>
</evidence>
<proteinExistence type="predicted"/>
<dbReference type="InterPro" id="IPR035940">
    <property type="entry name" value="CAP_sf"/>
</dbReference>
<dbReference type="Proteomes" id="UP000198538">
    <property type="component" value="Unassembled WGS sequence"/>
</dbReference>
<protein>
    <submittedName>
        <fullName evidence="3">S-layer homology domain-containing protein</fullName>
    </submittedName>
</protein>
<dbReference type="Pfam" id="PF00395">
    <property type="entry name" value="SLH"/>
    <property type="match status" value="1"/>
</dbReference>
<feature type="domain" description="SLH" evidence="2">
    <location>
        <begin position="457"/>
        <end position="519"/>
    </location>
</feature>
<dbReference type="Pfam" id="PF00188">
    <property type="entry name" value="CAP"/>
    <property type="match status" value="1"/>
</dbReference>
<dbReference type="InterPro" id="IPR014044">
    <property type="entry name" value="CAP_dom"/>
</dbReference>
<dbReference type="STRING" id="582692.SAMN05720606_11420"/>
<feature type="chain" id="PRO_5011757902" evidence="1">
    <location>
        <begin position="32"/>
        <end position="744"/>
    </location>
</feature>
<dbReference type="RefSeq" id="WP_090923128.1">
    <property type="nucleotide sequence ID" value="NZ_FMVM01000014.1"/>
</dbReference>